<accession>A0ABR2HKI7</accession>
<evidence type="ECO:0000256" key="1">
    <source>
        <dbReference type="SAM" id="SignalP"/>
    </source>
</evidence>
<feature type="chain" id="PRO_5047207569" evidence="1">
    <location>
        <begin position="23"/>
        <end position="69"/>
    </location>
</feature>
<name>A0ABR2HKI7_9PEZI</name>
<reference evidence="2 3" key="1">
    <citation type="journal article" date="2024" name="IMA Fungus">
        <title>Apiospora arundinis, a panoply of carbohydrate-active enzymes and secondary metabolites.</title>
        <authorList>
            <person name="Sorensen T."/>
            <person name="Petersen C."/>
            <person name="Muurmann A.T."/>
            <person name="Christiansen J.V."/>
            <person name="Brundto M.L."/>
            <person name="Overgaard C.K."/>
            <person name="Boysen A.T."/>
            <person name="Wollenberg R.D."/>
            <person name="Larsen T.O."/>
            <person name="Sorensen J.L."/>
            <person name="Nielsen K.L."/>
            <person name="Sondergaard T.E."/>
        </authorList>
    </citation>
    <scope>NUCLEOTIDE SEQUENCE [LARGE SCALE GENOMIC DNA]</scope>
    <source>
        <strain evidence="2 3">AAU 773</strain>
    </source>
</reference>
<comment type="caution">
    <text evidence="2">The sequence shown here is derived from an EMBL/GenBank/DDBJ whole genome shotgun (WGS) entry which is preliminary data.</text>
</comment>
<keyword evidence="1" id="KW-0732">Signal</keyword>
<dbReference type="EMBL" id="JAPCWZ010000010">
    <property type="protein sequence ID" value="KAK8848616.1"/>
    <property type="molecule type" value="Genomic_DNA"/>
</dbReference>
<sequence>MQPFTATRTLVLAIMALGAAVAAPVGNGTMTVVKERGICQYWAIYYACQNSCAEQVCEFDAFRWKCCKN</sequence>
<gene>
    <name evidence="2" type="ORF">PGQ11_015096</name>
</gene>
<dbReference type="Proteomes" id="UP001390339">
    <property type="component" value="Unassembled WGS sequence"/>
</dbReference>
<protein>
    <submittedName>
        <fullName evidence="2">Uncharacterized protein</fullName>
    </submittedName>
</protein>
<proteinExistence type="predicted"/>
<evidence type="ECO:0000313" key="2">
    <source>
        <dbReference type="EMBL" id="KAK8848616.1"/>
    </source>
</evidence>
<keyword evidence="3" id="KW-1185">Reference proteome</keyword>
<evidence type="ECO:0000313" key="3">
    <source>
        <dbReference type="Proteomes" id="UP001390339"/>
    </source>
</evidence>
<feature type="signal peptide" evidence="1">
    <location>
        <begin position="1"/>
        <end position="22"/>
    </location>
</feature>
<organism evidence="2 3">
    <name type="scientific">Apiospora arundinis</name>
    <dbReference type="NCBI Taxonomy" id="335852"/>
    <lineage>
        <taxon>Eukaryota</taxon>
        <taxon>Fungi</taxon>
        <taxon>Dikarya</taxon>
        <taxon>Ascomycota</taxon>
        <taxon>Pezizomycotina</taxon>
        <taxon>Sordariomycetes</taxon>
        <taxon>Xylariomycetidae</taxon>
        <taxon>Amphisphaeriales</taxon>
        <taxon>Apiosporaceae</taxon>
        <taxon>Apiospora</taxon>
    </lineage>
</organism>